<name>A0A2U8E1E3_9BACT</name>
<keyword evidence="2" id="KW-0732">Signal</keyword>
<accession>A0A2U8E1E3</accession>
<feature type="compositionally biased region" description="Basic residues" evidence="1">
    <location>
        <begin position="332"/>
        <end position="341"/>
    </location>
</feature>
<gene>
    <name evidence="3" type="ORF">CKA38_04445</name>
</gene>
<sequence length="456" mass="49172">MRMLSKIIPQKTVCVLLSLTLIFSGCASAPRADREIPFTGNYLTYHQANINVASPRNKVLWQYRAAGTAIRRGEHALAKTFLDDALAAAAAAYGQPNSDAAKSRGLFKSEAGKPFYGEPYERVMANFYRALLYWADGEPDNARALLRTAALLDSDTVDKTYAADYILLDYLDGFITAKLSGNPDAGAGALARARSSAALQHVPAPPDYDLKTNVHLFVEYGRAPIKYAAGQAGERLWFTVRKGPVRHVRLHVAGQTQAVPAYDDLGYQATTRGPRVMDHVLGNKVAFKENTGMVADAALAIPSLLATALVNTEFGIGDVPAPYNPPPPTRPPKPRNSHKPKHKDDHDDGNGLGAVLAPIAIGIGALVAIGLGASALSNATKTEADTRAWENLPRHLCYLPLTLPPGTHPVTLDFLDEDMQPVYLQKQTFTITVPTTVSSFAAGPADIIVFRSQLHD</sequence>
<proteinExistence type="predicted"/>
<evidence type="ECO:0000313" key="3">
    <source>
        <dbReference type="EMBL" id="AWI08605.1"/>
    </source>
</evidence>
<feature type="signal peptide" evidence="2">
    <location>
        <begin position="1"/>
        <end position="29"/>
    </location>
</feature>
<feature type="compositionally biased region" description="Pro residues" evidence="1">
    <location>
        <begin position="322"/>
        <end position="331"/>
    </location>
</feature>
<evidence type="ECO:0000256" key="2">
    <source>
        <dbReference type="SAM" id="SignalP"/>
    </source>
</evidence>
<dbReference type="Proteomes" id="UP000244896">
    <property type="component" value="Chromosome"/>
</dbReference>
<dbReference type="EMBL" id="CP023004">
    <property type="protein sequence ID" value="AWI08605.1"/>
    <property type="molecule type" value="Genomic_DNA"/>
</dbReference>
<dbReference type="KEGG" id="elut:CKA38_04445"/>
<reference evidence="3 4" key="1">
    <citation type="journal article" date="2018" name="Syst. Appl. Microbiol.">
        <title>Ereboglobus luteus gen. nov. sp. nov. from cockroach guts, and new insights into the oxygen relationship of the genera Opitutus and Didymococcus (Verrucomicrobia: Opitutaceae).</title>
        <authorList>
            <person name="Tegtmeier D."/>
            <person name="Belitz A."/>
            <person name="Radek R."/>
            <person name="Heimerl T."/>
            <person name="Brune A."/>
        </authorList>
    </citation>
    <scope>NUCLEOTIDE SEQUENCE [LARGE SCALE GENOMIC DNA]</scope>
    <source>
        <strain evidence="3 4">Ho45</strain>
    </source>
</reference>
<evidence type="ECO:0000313" key="4">
    <source>
        <dbReference type="Proteomes" id="UP000244896"/>
    </source>
</evidence>
<keyword evidence="4" id="KW-1185">Reference proteome</keyword>
<feature type="region of interest" description="Disordered" evidence="1">
    <location>
        <begin position="318"/>
        <end position="349"/>
    </location>
</feature>
<feature type="chain" id="PRO_5015891969" evidence="2">
    <location>
        <begin position="30"/>
        <end position="456"/>
    </location>
</feature>
<dbReference type="PROSITE" id="PS51257">
    <property type="entry name" value="PROKAR_LIPOPROTEIN"/>
    <property type="match status" value="1"/>
</dbReference>
<protein>
    <submittedName>
        <fullName evidence="3">Uncharacterized protein</fullName>
    </submittedName>
</protein>
<organism evidence="3 4">
    <name type="scientific">Ereboglobus luteus</name>
    <dbReference type="NCBI Taxonomy" id="1796921"/>
    <lineage>
        <taxon>Bacteria</taxon>
        <taxon>Pseudomonadati</taxon>
        <taxon>Verrucomicrobiota</taxon>
        <taxon>Opitutia</taxon>
        <taxon>Opitutales</taxon>
        <taxon>Opitutaceae</taxon>
        <taxon>Ereboglobus</taxon>
    </lineage>
</organism>
<evidence type="ECO:0000256" key="1">
    <source>
        <dbReference type="SAM" id="MobiDB-lite"/>
    </source>
</evidence>
<dbReference type="AlphaFoldDB" id="A0A2U8E1E3"/>